<dbReference type="InParanoid" id="A0A132B2A0"/>
<organism evidence="2 3">
    <name type="scientific">Mollisia scopiformis</name>
    <name type="common">Conifer needle endophyte fungus</name>
    <name type="synonym">Phialocephala scopiformis</name>
    <dbReference type="NCBI Taxonomy" id="149040"/>
    <lineage>
        <taxon>Eukaryota</taxon>
        <taxon>Fungi</taxon>
        <taxon>Dikarya</taxon>
        <taxon>Ascomycota</taxon>
        <taxon>Pezizomycotina</taxon>
        <taxon>Leotiomycetes</taxon>
        <taxon>Helotiales</taxon>
        <taxon>Mollisiaceae</taxon>
        <taxon>Mollisia</taxon>
    </lineage>
</organism>
<dbReference type="Proteomes" id="UP000070700">
    <property type="component" value="Unassembled WGS sequence"/>
</dbReference>
<dbReference type="InterPro" id="IPR021833">
    <property type="entry name" value="DUF3425"/>
</dbReference>
<reference evidence="2 3" key="1">
    <citation type="submission" date="2015-10" db="EMBL/GenBank/DDBJ databases">
        <title>Full genome of DAOMC 229536 Phialocephala scopiformis, a fungal endophyte of spruce producing the potent anti-insectan compound rugulosin.</title>
        <authorList>
            <consortium name="DOE Joint Genome Institute"/>
            <person name="Walker A.K."/>
            <person name="Frasz S.L."/>
            <person name="Seifert K.A."/>
            <person name="Miller J.D."/>
            <person name="Mondo S.J."/>
            <person name="Labutti K."/>
            <person name="Lipzen A."/>
            <person name="Dockter R."/>
            <person name="Kennedy M."/>
            <person name="Grigoriev I.V."/>
            <person name="Spatafora J.W."/>
        </authorList>
    </citation>
    <scope>NUCLEOTIDE SEQUENCE [LARGE SCALE GENOMIC DNA]</scope>
    <source>
        <strain evidence="2 3">CBS 120377</strain>
    </source>
</reference>
<keyword evidence="3" id="KW-1185">Reference proteome</keyword>
<dbReference type="CDD" id="cd14688">
    <property type="entry name" value="bZIP_YAP"/>
    <property type="match status" value="1"/>
</dbReference>
<feature type="compositionally biased region" description="Basic and acidic residues" evidence="1">
    <location>
        <begin position="37"/>
        <end position="49"/>
    </location>
</feature>
<dbReference type="PANTHER" id="PTHR38116">
    <property type="entry name" value="CHROMOSOME 7, WHOLE GENOME SHOTGUN SEQUENCE"/>
    <property type="match status" value="1"/>
</dbReference>
<evidence type="ECO:0000256" key="1">
    <source>
        <dbReference type="SAM" id="MobiDB-lite"/>
    </source>
</evidence>
<proteinExistence type="predicted"/>
<sequence>MKSAHGSRASGPTRRKRIITAARKEQNRIAQQLYRQRQKEGSRLRETQSAHRPARHHLLRPRPLLKSSKSRGKAIDTTEVTTRDTLESNNNLVRDKTPTSRYELDPCLSDPLGVGDATSNGLALSLTTSSCLPFTDWNSLAGPTDYNQPSTQGSFFADEAGSQELTASNLFDFVLTDEDLPQIYNPSSWPVLEDGFLSTASSSNPRTTVRDTCWYLSGWANTSGYTDTRMDLIAHLRNVPGFQDLLSATITFIYQRSISSIHCSVSMPDAYKNFLQCSQTATLLAYFHNARCIGMEVQDLLRHRSLFYCPNASITDDPQMLLDVARKTWMPIHLQPTLEQILIPHHPYLDLLPFPALRARAITLSNTMPKLFDPMELKRDIFKEGLVCLPRGNGTGQPSEMRNWQAAPWFLTKWRLLMA</sequence>
<dbReference type="GeneID" id="28830715"/>
<dbReference type="AlphaFoldDB" id="A0A132B2A0"/>
<gene>
    <name evidence="2" type="ORF">LY89DRAFT_743837</name>
</gene>
<evidence type="ECO:0000313" key="2">
    <source>
        <dbReference type="EMBL" id="KUJ06516.1"/>
    </source>
</evidence>
<feature type="region of interest" description="Disordered" evidence="1">
    <location>
        <begin position="23"/>
        <end position="74"/>
    </location>
</feature>
<dbReference type="OrthoDB" id="5973539at2759"/>
<protein>
    <recommendedName>
        <fullName evidence="4">BZIP domain-containing protein</fullName>
    </recommendedName>
</protein>
<evidence type="ECO:0008006" key="4">
    <source>
        <dbReference type="Google" id="ProtNLM"/>
    </source>
</evidence>
<dbReference type="EMBL" id="KQ947446">
    <property type="protein sequence ID" value="KUJ06516.1"/>
    <property type="molecule type" value="Genomic_DNA"/>
</dbReference>
<dbReference type="Pfam" id="PF11905">
    <property type="entry name" value="DUF3425"/>
    <property type="match status" value="1"/>
</dbReference>
<dbReference type="KEGG" id="psco:LY89DRAFT_743837"/>
<dbReference type="PANTHER" id="PTHR38116:SF8">
    <property type="entry name" value="BZIP DOMAIN-CONTAINING PROTEIN"/>
    <property type="match status" value="1"/>
</dbReference>
<evidence type="ECO:0000313" key="3">
    <source>
        <dbReference type="Proteomes" id="UP000070700"/>
    </source>
</evidence>
<name>A0A132B2A0_MOLSC</name>
<dbReference type="RefSeq" id="XP_018060871.1">
    <property type="nucleotide sequence ID" value="XM_018220989.1"/>
</dbReference>
<accession>A0A132B2A0</accession>